<dbReference type="InterPro" id="IPR012903">
    <property type="entry name" value="Nif11"/>
</dbReference>
<proteinExistence type="predicted"/>
<feature type="domain" description="Nif11" evidence="1">
    <location>
        <begin position="1"/>
        <end position="47"/>
    </location>
</feature>
<comment type="caution">
    <text evidence="2">The sequence shown here is derived from an EMBL/GenBank/DDBJ whole genome shotgun (WGS) entry which is preliminary data.</text>
</comment>
<accession>A0A645G7B8</accession>
<sequence length="79" mass="8704">MSVASAKAYVEKIKTDEEFAKKVKTCKDADERMAFVKKAGFDFTVEEINSLKDQLSDNELDAVAGGGDIVCDILWKKLG</sequence>
<name>A0A645G7B8_9ZZZZ</name>
<dbReference type="EMBL" id="VSSQ01070180">
    <property type="protein sequence ID" value="MPN22036.1"/>
    <property type="molecule type" value="Genomic_DNA"/>
</dbReference>
<protein>
    <recommendedName>
        <fullName evidence="1">Nif11 domain-containing protein</fullName>
    </recommendedName>
</protein>
<evidence type="ECO:0000313" key="2">
    <source>
        <dbReference type="EMBL" id="MPN22036.1"/>
    </source>
</evidence>
<organism evidence="2">
    <name type="scientific">bioreactor metagenome</name>
    <dbReference type="NCBI Taxonomy" id="1076179"/>
    <lineage>
        <taxon>unclassified sequences</taxon>
        <taxon>metagenomes</taxon>
        <taxon>ecological metagenomes</taxon>
    </lineage>
</organism>
<dbReference type="AlphaFoldDB" id="A0A645G7B8"/>
<dbReference type="NCBIfam" id="TIGR03798">
    <property type="entry name" value="leader_Nif11"/>
    <property type="match status" value="1"/>
</dbReference>
<gene>
    <name evidence="2" type="ORF">SDC9_169419</name>
</gene>
<evidence type="ECO:0000259" key="1">
    <source>
        <dbReference type="Pfam" id="PF07862"/>
    </source>
</evidence>
<reference evidence="2" key="1">
    <citation type="submission" date="2019-08" db="EMBL/GenBank/DDBJ databases">
        <authorList>
            <person name="Kucharzyk K."/>
            <person name="Murdoch R.W."/>
            <person name="Higgins S."/>
            <person name="Loffler F."/>
        </authorList>
    </citation>
    <scope>NUCLEOTIDE SEQUENCE</scope>
</reference>
<dbReference type="InterPro" id="IPR022516">
    <property type="entry name" value="CHP03798_Ocin"/>
</dbReference>
<dbReference type="Pfam" id="PF07862">
    <property type="entry name" value="Nif11"/>
    <property type="match status" value="1"/>
</dbReference>